<evidence type="ECO:0000256" key="7">
    <source>
        <dbReference type="ARBA" id="ARBA00023295"/>
    </source>
</evidence>
<dbReference type="InterPro" id="IPR029018">
    <property type="entry name" value="Hex-like_dom2"/>
</dbReference>
<feature type="active site" description="Proton donor" evidence="8">
    <location>
        <position position="616"/>
    </location>
</feature>
<evidence type="ECO:0000256" key="2">
    <source>
        <dbReference type="ARBA" id="ARBA00006285"/>
    </source>
</evidence>
<gene>
    <name evidence="11" type="ORF">GCM10007100_31700</name>
</gene>
<dbReference type="Proteomes" id="UP000644507">
    <property type="component" value="Unassembled WGS sequence"/>
</dbReference>
<evidence type="ECO:0000313" key="11">
    <source>
        <dbReference type="EMBL" id="GHC62005.1"/>
    </source>
</evidence>
<dbReference type="Gene3D" id="2.60.120.200">
    <property type="match status" value="1"/>
</dbReference>
<dbReference type="InterPro" id="IPR015883">
    <property type="entry name" value="Glyco_hydro_20_cat"/>
</dbReference>
<dbReference type="Gene3D" id="3.30.379.10">
    <property type="entry name" value="Chitobiase/beta-hexosaminidase domain 2-like"/>
    <property type="match status" value="1"/>
</dbReference>
<dbReference type="InterPro" id="IPR025705">
    <property type="entry name" value="Beta_hexosaminidase_sua/sub"/>
</dbReference>
<comment type="similarity">
    <text evidence="2">Belongs to the glycosyl hydrolase 20 family.</text>
</comment>
<evidence type="ECO:0000256" key="3">
    <source>
        <dbReference type="ARBA" id="ARBA00012663"/>
    </source>
</evidence>
<dbReference type="Pfam" id="PF00728">
    <property type="entry name" value="Glyco_hydro_20"/>
    <property type="match status" value="2"/>
</dbReference>
<dbReference type="GO" id="GO:0030203">
    <property type="term" value="P:glycosaminoglycan metabolic process"/>
    <property type="evidence" value="ECO:0007669"/>
    <property type="project" value="TreeGrafter"/>
</dbReference>
<evidence type="ECO:0000256" key="9">
    <source>
        <dbReference type="SAM" id="SignalP"/>
    </source>
</evidence>
<dbReference type="Gene3D" id="3.20.20.80">
    <property type="entry name" value="Glycosidases"/>
    <property type="match status" value="1"/>
</dbReference>
<dbReference type="SUPFAM" id="SSF49899">
    <property type="entry name" value="Concanavalin A-like lectins/glucanases"/>
    <property type="match status" value="1"/>
</dbReference>
<name>A0A918TWH7_9BACT</name>
<evidence type="ECO:0000259" key="10">
    <source>
        <dbReference type="PROSITE" id="PS51820"/>
    </source>
</evidence>
<reference evidence="11" key="1">
    <citation type="journal article" date="2014" name="Int. J. Syst. Evol. Microbiol.">
        <title>Complete genome sequence of Corynebacterium casei LMG S-19264T (=DSM 44701T), isolated from a smear-ripened cheese.</title>
        <authorList>
            <consortium name="US DOE Joint Genome Institute (JGI-PGF)"/>
            <person name="Walter F."/>
            <person name="Albersmeier A."/>
            <person name="Kalinowski J."/>
            <person name="Ruckert C."/>
        </authorList>
    </citation>
    <scope>NUCLEOTIDE SEQUENCE</scope>
    <source>
        <strain evidence="11">KCTC 12988</strain>
    </source>
</reference>
<dbReference type="PANTHER" id="PTHR22600">
    <property type="entry name" value="BETA-HEXOSAMINIDASE"/>
    <property type="match status" value="1"/>
</dbReference>
<evidence type="ECO:0000313" key="12">
    <source>
        <dbReference type="Proteomes" id="UP000644507"/>
    </source>
</evidence>
<dbReference type="GO" id="GO:0016020">
    <property type="term" value="C:membrane"/>
    <property type="evidence" value="ECO:0007669"/>
    <property type="project" value="TreeGrafter"/>
</dbReference>
<reference evidence="11" key="2">
    <citation type="submission" date="2020-09" db="EMBL/GenBank/DDBJ databases">
        <authorList>
            <person name="Sun Q."/>
            <person name="Kim S."/>
        </authorList>
    </citation>
    <scope>NUCLEOTIDE SEQUENCE</scope>
    <source>
        <strain evidence="11">KCTC 12988</strain>
    </source>
</reference>
<dbReference type="GO" id="GO:0005975">
    <property type="term" value="P:carbohydrate metabolic process"/>
    <property type="evidence" value="ECO:0007669"/>
    <property type="project" value="InterPro"/>
</dbReference>
<protein>
    <recommendedName>
        <fullName evidence="3">beta-N-acetylhexosaminidase</fullName>
        <ecNumber evidence="3">3.2.1.52</ecNumber>
    </recommendedName>
</protein>
<dbReference type="Pfam" id="PF13385">
    <property type="entry name" value="Laminin_G_3"/>
    <property type="match status" value="1"/>
</dbReference>
<evidence type="ECO:0000256" key="1">
    <source>
        <dbReference type="ARBA" id="ARBA00001231"/>
    </source>
</evidence>
<dbReference type="PROSITE" id="PS51820">
    <property type="entry name" value="PA14"/>
    <property type="match status" value="1"/>
</dbReference>
<comment type="catalytic activity">
    <reaction evidence="1">
        <text>Hydrolysis of terminal non-reducing N-acetyl-D-hexosamine residues in N-acetyl-beta-D-hexosaminides.</text>
        <dbReference type="EC" id="3.2.1.52"/>
    </reaction>
</comment>
<dbReference type="InterPro" id="IPR006558">
    <property type="entry name" value="LamG-like"/>
</dbReference>
<evidence type="ECO:0000256" key="4">
    <source>
        <dbReference type="ARBA" id="ARBA00022729"/>
    </source>
</evidence>
<keyword evidence="5" id="KW-0378">Hydrolase</keyword>
<dbReference type="InterPro" id="IPR017853">
    <property type="entry name" value="GH"/>
</dbReference>
<feature type="domain" description="PA14" evidence="10">
    <location>
        <begin position="916"/>
        <end position="1081"/>
    </location>
</feature>
<comment type="caution">
    <text evidence="11">The sequence shown here is derived from an EMBL/GenBank/DDBJ whole genome shotgun (WGS) entry which is preliminary data.</text>
</comment>
<dbReference type="SUPFAM" id="SSF51445">
    <property type="entry name" value="(Trans)glycosidases"/>
    <property type="match status" value="1"/>
</dbReference>
<keyword evidence="6" id="KW-1015">Disulfide bond</keyword>
<dbReference type="PANTHER" id="PTHR22600:SF57">
    <property type="entry name" value="BETA-N-ACETYLHEXOSAMINIDASE"/>
    <property type="match status" value="1"/>
</dbReference>
<keyword evidence="4 9" id="KW-0732">Signal</keyword>
<evidence type="ECO:0000256" key="6">
    <source>
        <dbReference type="ARBA" id="ARBA00023157"/>
    </source>
</evidence>
<dbReference type="SUPFAM" id="SSF55545">
    <property type="entry name" value="beta-N-acetylhexosaminidase-like domain"/>
    <property type="match status" value="1"/>
</dbReference>
<sequence length="1085" mass="117298">MKLQFSPLTVFALASSLFTSARSELVAAYDFEGGSLSDISGNGRLASVVGGIMAGPESEPERGAVFNLTGGSGSESNPGTYLELPVAGTQTGSWSLAMWIRDGEAKNSYLFDNRDVVGGGGGAARLIFSTEHNAPSGGIGLFNGSWAGASTPIRDGEWHHVVWAYEGEGQVLTLFTDGVGVAGSYAAADLLTSSVRLGNRSGDGAPGVQNGRLVDDVYLYNHALSETEVSALIAATGPSPEVEQPFQITTILADPETGTVDLTWNSRNLGSEFDVLATGDLEQEIGQWEVEAELISNAGDTTSTQLTGVTEEKRFFVVRETPPPTSDGTALIPFPSSLEVSDEEPFRFSSSSRILFETRTAPRSMETTLAPLAEVLAGEFEILTGDLPDVIELGAAGTVQASDIVLRFDALANPFPVSEAEEVQSYTLASGANGVEVRASYYKGVAYGTATLLQSLGEDEDGFYVRAMAVEDEADAGYRAIMLDVARQVHSIEVIKDVVRVARLFKIRYIQLHLTDDQNFTFPFPAVTDGLTGNFTYTKEQLDDLVAYADARGVTLIPEMDLPGHSSKLKQSGYLNPSSSDGDVAAPANFSKIQAIMDEMLDVFASSPYFHIGGDESAAGSALEPFLAAMNEHLRDDPPGGKRRMLVWEGFGGAPVDELPATGDDRIIVMSWESSYNAPWNLLEAGYEIINASWKPMYVVGGGTLFHPGSTGGKKFFSEDIHRWNKDIFMHWEPGRPVFEDLGPQDADRTDHEWDSTVLGREDQILGGQLLFWEQEEKSVVNQLLPRISATAERLWNPTLDDDFATLSARTESVMVRLLPIIQPVEILPAEPADSYPITDIYQPYEGSQVQVTLRNRTRIPGTIRYEIGSFSNNLTGPYFPAPSAPGTGSTAYSGPFQRGGGFSVRARLFRQDDGSLVGGDSFTFFNNWPNRVKVTDYDIGELGGSQVPDMTSFSVDDVLREYELPMLRGAFRNVELVGQLQETMLTPPGSGDYVLSAKTQSGHASVYLDLNRNGIWEANEKLISDTPNSEVEQTASAVTLEAGTSYPLRVDHKTGIPRPVLVVYLNGPGTGGRVEISPYLSLPN</sequence>
<dbReference type="AlphaFoldDB" id="A0A918TWH7"/>
<proteinExistence type="inferred from homology"/>
<organism evidence="11 12">
    <name type="scientific">Roseibacillus persicicus</name>
    <dbReference type="NCBI Taxonomy" id="454148"/>
    <lineage>
        <taxon>Bacteria</taxon>
        <taxon>Pseudomonadati</taxon>
        <taxon>Verrucomicrobiota</taxon>
        <taxon>Verrucomicrobiia</taxon>
        <taxon>Verrucomicrobiales</taxon>
        <taxon>Verrucomicrobiaceae</taxon>
        <taxon>Roseibacillus</taxon>
    </lineage>
</organism>
<dbReference type="InterPro" id="IPR037524">
    <property type="entry name" value="PA14/GLEYA"/>
</dbReference>
<evidence type="ECO:0000256" key="5">
    <source>
        <dbReference type="ARBA" id="ARBA00022801"/>
    </source>
</evidence>
<evidence type="ECO:0000256" key="8">
    <source>
        <dbReference type="PIRSR" id="PIRSR625705-1"/>
    </source>
</evidence>
<accession>A0A918TWH7</accession>
<feature type="signal peptide" evidence="9">
    <location>
        <begin position="1"/>
        <end position="21"/>
    </location>
</feature>
<dbReference type="InterPro" id="IPR015882">
    <property type="entry name" value="HEX_bac_N"/>
</dbReference>
<dbReference type="GO" id="GO:0004563">
    <property type="term" value="F:beta-N-acetylhexosaminidase activity"/>
    <property type="evidence" value="ECO:0007669"/>
    <property type="project" value="UniProtKB-EC"/>
</dbReference>
<dbReference type="InterPro" id="IPR013320">
    <property type="entry name" value="ConA-like_dom_sf"/>
</dbReference>
<feature type="chain" id="PRO_5036862301" description="beta-N-acetylhexosaminidase" evidence="9">
    <location>
        <begin position="22"/>
        <end position="1085"/>
    </location>
</feature>
<dbReference type="RefSeq" id="WP_189572049.1">
    <property type="nucleotide sequence ID" value="NZ_BMXI01000015.1"/>
</dbReference>
<keyword evidence="12" id="KW-1185">Reference proteome</keyword>
<dbReference type="SMART" id="SM00560">
    <property type="entry name" value="LamGL"/>
    <property type="match status" value="1"/>
</dbReference>
<keyword evidence="7" id="KW-0326">Glycosidase</keyword>
<dbReference type="Pfam" id="PF02838">
    <property type="entry name" value="Glyco_hydro_20b"/>
    <property type="match status" value="1"/>
</dbReference>
<dbReference type="EC" id="3.2.1.52" evidence="3"/>
<dbReference type="EMBL" id="BMXI01000015">
    <property type="protein sequence ID" value="GHC62005.1"/>
    <property type="molecule type" value="Genomic_DNA"/>
</dbReference>
<dbReference type="PRINTS" id="PR00738">
    <property type="entry name" value="GLHYDRLASE20"/>
</dbReference>